<feature type="transmembrane region" description="Helical" evidence="12">
    <location>
        <begin position="615"/>
        <end position="637"/>
    </location>
</feature>
<feature type="region of interest" description="Disordered" evidence="11">
    <location>
        <begin position="649"/>
        <end position="690"/>
    </location>
</feature>
<dbReference type="GO" id="GO:0005283">
    <property type="term" value="F:amino acid:sodium symporter activity"/>
    <property type="evidence" value="ECO:0007669"/>
    <property type="project" value="TreeGrafter"/>
</dbReference>
<keyword evidence="7 12" id="KW-0472">Membrane</keyword>
<keyword evidence="4 10" id="KW-0812">Transmembrane</keyword>
<proteinExistence type="inferred from homology"/>
<dbReference type="PRINTS" id="PR00176">
    <property type="entry name" value="NANEUSMPORT"/>
</dbReference>
<dbReference type="PROSITE" id="PS50267">
    <property type="entry name" value="NA_NEUROTRAN_SYMP_3"/>
    <property type="match status" value="1"/>
</dbReference>
<dbReference type="Proteomes" id="UP000215335">
    <property type="component" value="Unassembled WGS sequence"/>
</dbReference>
<feature type="transmembrane region" description="Helical" evidence="12">
    <location>
        <begin position="94"/>
        <end position="116"/>
    </location>
</feature>
<dbReference type="Pfam" id="PF00209">
    <property type="entry name" value="SNF"/>
    <property type="match status" value="1"/>
</dbReference>
<feature type="transmembrane region" description="Helical" evidence="12">
    <location>
        <begin position="277"/>
        <end position="298"/>
    </location>
</feature>
<keyword evidence="14" id="KW-1185">Reference proteome</keyword>
<evidence type="ECO:0000256" key="1">
    <source>
        <dbReference type="ARBA" id="ARBA00004141"/>
    </source>
</evidence>
<evidence type="ECO:0000256" key="9">
    <source>
        <dbReference type="PIRSR" id="PIRSR600175-2"/>
    </source>
</evidence>
<evidence type="ECO:0000256" key="6">
    <source>
        <dbReference type="ARBA" id="ARBA00022989"/>
    </source>
</evidence>
<accession>A0A232ELW2</accession>
<gene>
    <name evidence="13" type="ORF">TSAR_013289</name>
</gene>
<comment type="similarity">
    <text evidence="2 10">Belongs to the sodium:neurotransmitter symporter (SNF) (TC 2.A.22) family.</text>
</comment>
<feature type="binding site" evidence="8">
    <location>
        <position position="392"/>
    </location>
    <ligand>
        <name>Na(+)</name>
        <dbReference type="ChEBI" id="CHEBI:29101"/>
        <label>1</label>
    </ligand>
</feature>
<feature type="binding site" evidence="8">
    <location>
        <position position="74"/>
    </location>
    <ligand>
        <name>Na(+)</name>
        <dbReference type="ChEBI" id="CHEBI:29101"/>
        <label>1</label>
    </ligand>
</feature>
<organism evidence="13 14">
    <name type="scientific">Trichomalopsis sarcophagae</name>
    <dbReference type="NCBI Taxonomy" id="543379"/>
    <lineage>
        <taxon>Eukaryota</taxon>
        <taxon>Metazoa</taxon>
        <taxon>Ecdysozoa</taxon>
        <taxon>Arthropoda</taxon>
        <taxon>Hexapoda</taxon>
        <taxon>Insecta</taxon>
        <taxon>Pterygota</taxon>
        <taxon>Neoptera</taxon>
        <taxon>Endopterygota</taxon>
        <taxon>Hymenoptera</taxon>
        <taxon>Apocrita</taxon>
        <taxon>Proctotrupomorpha</taxon>
        <taxon>Chalcidoidea</taxon>
        <taxon>Pteromalidae</taxon>
        <taxon>Pteromalinae</taxon>
        <taxon>Trichomalopsis</taxon>
    </lineage>
</organism>
<feature type="transmembrane region" description="Helical" evidence="12">
    <location>
        <begin position="487"/>
        <end position="512"/>
    </location>
</feature>
<keyword evidence="3 10" id="KW-0813">Transport</keyword>
<feature type="transmembrane region" description="Helical" evidence="12">
    <location>
        <begin position="357"/>
        <end position="374"/>
    </location>
</feature>
<dbReference type="SUPFAM" id="SSF161070">
    <property type="entry name" value="SNF-like"/>
    <property type="match status" value="1"/>
</dbReference>
<dbReference type="InterPro" id="IPR037272">
    <property type="entry name" value="SNS_sf"/>
</dbReference>
<dbReference type="PROSITE" id="PS00610">
    <property type="entry name" value="NA_NEUROTRAN_SYMP_1"/>
    <property type="match status" value="1"/>
</dbReference>
<keyword evidence="8" id="KW-0915">Sodium</keyword>
<keyword evidence="6 12" id="KW-1133">Transmembrane helix</keyword>
<feature type="binding site" evidence="8">
    <location>
        <position position="360"/>
    </location>
    <ligand>
        <name>Na(+)</name>
        <dbReference type="ChEBI" id="CHEBI:29101"/>
        <label>1</label>
    </ligand>
</feature>
<dbReference type="OrthoDB" id="6581954at2759"/>
<dbReference type="PANTHER" id="PTHR11616">
    <property type="entry name" value="SODIUM/CHLORIDE DEPENDENT TRANSPORTER"/>
    <property type="match status" value="1"/>
</dbReference>
<evidence type="ECO:0000256" key="4">
    <source>
        <dbReference type="ARBA" id="ARBA00022692"/>
    </source>
</evidence>
<evidence type="ECO:0000256" key="7">
    <source>
        <dbReference type="ARBA" id="ARBA00023136"/>
    </source>
</evidence>
<feature type="transmembrane region" description="Helical" evidence="12">
    <location>
        <begin position="386"/>
        <end position="411"/>
    </location>
</feature>
<dbReference type="STRING" id="543379.A0A232ELW2"/>
<dbReference type="EMBL" id="NNAY01003483">
    <property type="protein sequence ID" value="OXU19349.1"/>
    <property type="molecule type" value="Genomic_DNA"/>
</dbReference>
<feature type="disulfide bond" evidence="9">
    <location>
        <begin position="177"/>
        <end position="186"/>
    </location>
</feature>
<dbReference type="GO" id="GO:0015187">
    <property type="term" value="F:glycine transmembrane transporter activity"/>
    <property type="evidence" value="ECO:0007669"/>
    <property type="project" value="TreeGrafter"/>
</dbReference>
<evidence type="ECO:0000256" key="2">
    <source>
        <dbReference type="ARBA" id="ARBA00006459"/>
    </source>
</evidence>
<feature type="binding site" evidence="8">
    <location>
        <position position="457"/>
    </location>
    <ligand>
        <name>Na(+)</name>
        <dbReference type="ChEBI" id="CHEBI:29101"/>
        <label>1</label>
    </ligand>
</feature>
<evidence type="ECO:0000256" key="3">
    <source>
        <dbReference type="ARBA" id="ARBA00022448"/>
    </source>
</evidence>
<dbReference type="GO" id="GO:0089718">
    <property type="term" value="P:amino acid import across plasma membrane"/>
    <property type="evidence" value="ECO:0007669"/>
    <property type="project" value="TreeGrafter"/>
</dbReference>
<feature type="transmembrane region" description="Helical" evidence="12">
    <location>
        <begin position="137"/>
        <end position="162"/>
    </location>
</feature>
<keyword evidence="8" id="KW-0479">Metal-binding</keyword>
<protein>
    <recommendedName>
        <fullName evidence="10">Transporter</fullName>
    </recommendedName>
</protein>
<feature type="transmembrane region" description="Helical" evidence="12">
    <location>
        <begin position="518"/>
        <end position="539"/>
    </location>
</feature>
<evidence type="ECO:0000256" key="5">
    <source>
        <dbReference type="ARBA" id="ARBA00022847"/>
    </source>
</evidence>
<feature type="binding site" evidence="8">
    <location>
        <position position="73"/>
    </location>
    <ligand>
        <name>Na(+)</name>
        <dbReference type="ChEBI" id="CHEBI:29101"/>
        <label>1</label>
    </ligand>
</feature>
<feature type="transmembrane region" description="Helical" evidence="12">
    <location>
        <begin position="560"/>
        <end position="578"/>
    </location>
</feature>
<keyword evidence="5 10" id="KW-0769">Symport</keyword>
<keyword evidence="9" id="KW-1015">Disulfide bond</keyword>
<dbReference type="PANTHER" id="PTHR11616:SF236">
    <property type="entry name" value="TRANSPORTER"/>
    <property type="match status" value="1"/>
</dbReference>
<feature type="binding site" evidence="8">
    <location>
        <position position="461"/>
    </location>
    <ligand>
        <name>Na(+)</name>
        <dbReference type="ChEBI" id="CHEBI:29101"/>
        <label>1</label>
    </ligand>
</feature>
<feature type="transmembrane region" description="Helical" evidence="12">
    <location>
        <begin position="310"/>
        <end position="337"/>
    </location>
</feature>
<dbReference type="AlphaFoldDB" id="A0A232ELW2"/>
<evidence type="ECO:0000256" key="8">
    <source>
        <dbReference type="PIRSR" id="PIRSR600175-1"/>
    </source>
</evidence>
<feature type="compositionally biased region" description="Polar residues" evidence="11">
    <location>
        <begin position="661"/>
        <end position="671"/>
    </location>
</feature>
<evidence type="ECO:0000256" key="10">
    <source>
        <dbReference type="RuleBase" id="RU003732"/>
    </source>
</evidence>
<evidence type="ECO:0000256" key="11">
    <source>
        <dbReference type="SAM" id="MobiDB-lite"/>
    </source>
</evidence>
<dbReference type="GO" id="GO:0046872">
    <property type="term" value="F:metal ion binding"/>
    <property type="evidence" value="ECO:0007669"/>
    <property type="project" value="UniProtKB-KW"/>
</dbReference>
<evidence type="ECO:0000256" key="12">
    <source>
        <dbReference type="SAM" id="Phobius"/>
    </source>
</evidence>
<feature type="binding site" evidence="8">
    <location>
        <position position="71"/>
    </location>
    <ligand>
        <name>Na(+)</name>
        <dbReference type="ChEBI" id="CHEBI:29101"/>
        <label>1</label>
    </ligand>
</feature>
<dbReference type="GO" id="GO:0015179">
    <property type="term" value="F:L-amino acid transmembrane transporter activity"/>
    <property type="evidence" value="ECO:0007669"/>
    <property type="project" value="TreeGrafter"/>
</dbReference>
<evidence type="ECO:0000313" key="14">
    <source>
        <dbReference type="Proteomes" id="UP000215335"/>
    </source>
</evidence>
<feature type="binding site" evidence="8">
    <location>
        <position position="78"/>
    </location>
    <ligand>
        <name>Na(+)</name>
        <dbReference type="ChEBI" id="CHEBI:29101"/>
        <label>1</label>
    </ligand>
</feature>
<feature type="transmembrane region" description="Helical" evidence="12">
    <location>
        <begin position="445"/>
        <end position="466"/>
    </location>
</feature>
<sequence length="690" mass="77141">MSVLFEFARTTASLLFRQAYTERPDMAKEVKEKPKRAKRLSLGVGGALVELPADERQGWANPLEFVLSCIGYAVGIGNVWRFPYLVYRNGGGAFLIPFVLMLLTMGLPIFFLELVIGQYVGLGPTEAYARMAPAFQGLGYCTIVVIALVTVYYMVIISWTLFYTFASFSSKLAWAYCDNEFNSPNCYSSLQDAECRAERPDLVYYNRSCMGIEAFCRSFGLASNLSDPTHCYKVGGNGPGIELRHLYNRTLSSEEFYNDYVLGIRDAKWEDWGGMRWELLGCISLAWLVCYLCLIKGIQSVGKVVYFTALFPYFVLIAFMIRGATLEGAVDGILWYISPRWSYLMDARVWADAASQVFYSLGIGCGSLVTLASYSSFSNNCHRDAVFVTLTNLLTSVFAGFVTFSVMGFLMNQMNLPIEEVVRSETGLAFIVYPEAVVQMPLSNLWAVLFFLMLFILGLGSQFAGVQAISCAIMDVRPDLRPHESRVILVVCALGWLLSLPMLCNGGIYLFTLMDWNTASWAVLLIGFAELVLPAWFYGCGRLLHNLAEMQMNFGPLLRAYWRLSWTLLAPATCLAITDFATVRSTYELGVFIYQMYTYRTASFGDYMFPVWADVIGILIGLSTLAPMPIFFCYHLWRGPRDWSLLKPSSSWGPAKKASTPERSSSTASVDKQQHEGGVSNPAFLPDSQA</sequence>
<dbReference type="InterPro" id="IPR000175">
    <property type="entry name" value="Na/ntran_symport"/>
</dbReference>
<comment type="caution">
    <text evidence="13">The sequence shown here is derived from an EMBL/GenBank/DDBJ whole genome shotgun (WGS) entry which is preliminary data.</text>
</comment>
<evidence type="ECO:0000313" key="13">
    <source>
        <dbReference type="EMBL" id="OXU19349.1"/>
    </source>
</evidence>
<comment type="subcellular location">
    <subcellularLocation>
        <location evidence="1">Membrane</location>
        <topology evidence="1">Multi-pass membrane protein</topology>
    </subcellularLocation>
</comment>
<feature type="transmembrane region" description="Helical" evidence="12">
    <location>
        <begin position="65"/>
        <end position="82"/>
    </location>
</feature>
<name>A0A232ELW2_9HYME</name>
<dbReference type="GO" id="GO:0005886">
    <property type="term" value="C:plasma membrane"/>
    <property type="evidence" value="ECO:0007669"/>
    <property type="project" value="TreeGrafter"/>
</dbReference>
<reference evidence="13 14" key="1">
    <citation type="journal article" date="2017" name="Curr. Biol.">
        <title>The Evolution of Venom by Co-option of Single-Copy Genes.</title>
        <authorList>
            <person name="Martinson E.O."/>
            <person name="Mrinalini"/>
            <person name="Kelkar Y.D."/>
            <person name="Chang C.H."/>
            <person name="Werren J.H."/>
        </authorList>
    </citation>
    <scope>NUCLEOTIDE SEQUENCE [LARGE SCALE GENOMIC DNA]</scope>
    <source>
        <strain evidence="13 14">Alberta</strain>
        <tissue evidence="13">Whole body</tissue>
    </source>
</reference>